<dbReference type="InterPro" id="IPR052513">
    <property type="entry name" value="Thioester_dehydratase-like"/>
</dbReference>
<dbReference type="Pfam" id="PF12172">
    <property type="entry name" value="zf-ChsH2"/>
    <property type="match status" value="1"/>
</dbReference>
<protein>
    <submittedName>
        <fullName evidence="3">Zn-ribbon domain-containing OB-fold protein</fullName>
    </submittedName>
</protein>
<accession>A0A553H464</accession>
<dbReference type="Proteomes" id="UP000315235">
    <property type="component" value="Unassembled WGS sequence"/>
</dbReference>
<reference evidence="3 4" key="1">
    <citation type="submission" date="2019-07" db="EMBL/GenBank/DDBJ databases">
        <title>Pseudomonas mangiferae sp. nov., isolated from bark of mango tree in Thailand.</title>
        <authorList>
            <person name="Srisuk N."/>
            <person name="Anurat P."/>
        </authorList>
    </citation>
    <scope>NUCLEOTIDE SEQUENCE [LARGE SCALE GENOMIC DNA]</scope>
    <source>
        <strain evidence="3 4">DMKU_BBB3-04</strain>
    </source>
</reference>
<organism evidence="3 4">
    <name type="scientific">Pseudomonas mangiferae</name>
    <dbReference type="NCBI Taxonomy" id="2593654"/>
    <lineage>
        <taxon>Bacteria</taxon>
        <taxon>Pseudomonadati</taxon>
        <taxon>Pseudomonadota</taxon>
        <taxon>Gammaproteobacteria</taxon>
        <taxon>Pseudomonadales</taxon>
        <taxon>Pseudomonadaceae</taxon>
        <taxon>Pseudomonas</taxon>
    </lineage>
</organism>
<keyword evidence="4" id="KW-1185">Reference proteome</keyword>
<dbReference type="Gene3D" id="6.10.30.10">
    <property type="match status" value="1"/>
</dbReference>
<evidence type="ECO:0000313" key="3">
    <source>
        <dbReference type="EMBL" id="TRX76539.1"/>
    </source>
</evidence>
<dbReference type="Pfam" id="PF01796">
    <property type="entry name" value="OB_ChsH2_C"/>
    <property type="match status" value="1"/>
</dbReference>
<dbReference type="OrthoDB" id="3182121at2"/>
<proteinExistence type="predicted"/>
<comment type="caution">
    <text evidence="3">The sequence shown here is derived from an EMBL/GenBank/DDBJ whole genome shotgun (WGS) entry which is preliminary data.</text>
</comment>
<evidence type="ECO:0000259" key="2">
    <source>
        <dbReference type="Pfam" id="PF12172"/>
    </source>
</evidence>
<gene>
    <name evidence="3" type="ORF">FM069_00510</name>
</gene>
<dbReference type="SUPFAM" id="SSF50249">
    <property type="entry name" value="Nucleic acid-binding proteins"/>
    <property type="match status" value="1"/>
</dbReference>
<dbReference type="EMBL" id="VJOY01000001">
    <property type="protein sequence ID" value="TRX76539.1"/>
    <property type="molecule type" value="Genomic_DNA"/>
</dbReference>
<name>A0A553H464_9PSED</name>
<dbReference type="RefSeq" id="WP_143486170.1">
    <property type="nucleotide sequence ID" value="NZ_VJOY01000001.1"/>
</dbReference>
<dbReference type="PANTHER" id="PTHR34075:SF5">
    <property type="entry name" value="BLR3430 PROTEIN"/>
    <property type="match status" value="1"/>
</dbReference>
<feature type="domain" description="ChsH2 C-terminal OB-fold" evidence="1">
    <location>
        <begin position="54"/>
        <end position="116"/>
    </location>
</feature>
<evidence type="ECO:0000313" key="4">
    <source>
        <dbReference type="Proteomes" id="UP000315235"/>
    </source>
</evidence>
<dbReference type="PANTHER" id="PTHR34075">
    <property type="entry name" value="BLR3430 PROTEIN"/>
    <property type="match status" value="1"/>
</dbReference>
<evidence type="ECO:0000259" key="1">
    <source>
        <dbReference type="Pfam" id="PF01796"/>
    </source>
</evidence>
<dbReference type="InterPro" id="IPR002878">
    <property type="entry name" value="ChsH2_C"/>
</dbReference>
<dbReference type="InterPro" id="IPR022002">
    <property type="entry name" value="ChsH2_Znr"/>
</dbReference>
<feature type="domain" description="ChsH2 rubredoxin-like zinc ribbon" evidence="2">
    <location>
        <begin position="17"/>
        <end position="44"/>
    </location>
</feature>
<dbReference type="InterPro" id="IPR012340">
    <property type="entry name" value="NA-bd_OB-fold"/>
</dbReference>
<dbReference type="AlphaFoldDB" id="A0A553H464"/>
<sequence>MHLIRAIVRDEISRPWWQALNDGRLLVQRDPRSGALQWYPRGHCLADPLRPAEWVEVSGRGTLFSFSVIHRSHRKPEQPYVCALVELEEGPLMLSQLTGMEDHAVHIGMPVRVSFVEFDEDGALPVFVPETGSRP</sequence>